<organism evidence="2 3">
    <name type="scientific">Salibacterium halotolerans</name>
    <dbReference type="NCBI Taxonomy" id="1884432"/>
    <lineage>
        <taxon>Bacteria</taxon>
        <taxon>Bacillati</taxon>
        <taxon>Bacillota</taxon>
        <taxon>Bacilli</taxon>
        <taxon>Bacillales</taxon>
        <taxon>Bacillaceae</taxon>
    </lineage>
</organism>
<sequence length="45" mass="5133">MSTQLDDNAGTKNEELQVHPREPEQLETGMASFPRALLSSRFERD</sequence>
<evidence type="ECO:0000313" key="3">
    <source>
        <dbReference type="Proteomes" id="UP000198892"/>
    </source>
</evidence>
<accession>A0A1I5NXA1</accession>
<feature type="compositionally biased region" description="Basic and acidic residues" evidence="1">
    <location>
        <begin position="12"/>
        <end position="24"/>
    </location>
</feature>
<dbReference type="RefSeq" id="WP_425288518.1">
    <property type="nucleotide sequence ID" value="NZ_FOXD01000003.1"/>
</dbReference>
<protein>
    <submittedName>
        <fullName evidence="2">Uncharacterized protein</fullName>
    </submittedName>
</protein>
<keyword evidence="3" id="KW-1185">Reference proteome</keyword>
<feature type="region of interest" description="Disordered" evidence="1">
    <location>
        <begin position="1"/>
        <end position="45"/>
    </location>
</feature>
<name>A0A1I5NXA1_9BACI</name>
<dbReference type="Proteomes" id="UP000198892">
    <property type="component" value="Unassembled WGS sequence"/>
</dbReference>
<dbReference type="EMBL" id="FOXD01000003">
    <property type="protein sequence ID" value="SFP26429.1"/>
    <property type="molecule type" value="Genomic_DNA"/>
</dbReference>
<reference evidence="3" key="1">
    <citation type="submission" date="2016-10" db="EMBL/GenBank/DDBJ databases">
        <authorList>
            <person name="Varghese N."/>
            <person name="Submissions S."/>
        </authorList>
    </citation>
    <scope>NUCLEOTIDE SEQUENCE [LARGE SCALE GENOMIC DNA]</scope>
    <source>
        <strain evidence="3">S7</strain>
    </source>
</reference>
<evidence type="ECO:0000256" key="1">
    <source>
        <dbReference type="SAM" id="MobiDB-lite"/>
    </source>
</evidence>
<dbReference type="STRING" id="1884432.SAMN05518683_103314"/>
<proteinExistence type="predicted"/>
<dbReference type="AlphaFoldDB" id="A0A1I5NXA1"/>
<evidence type="ECO:0000313" key="2">
    <source>
        <dbReference type="EMBL" id="SFP26429.1"/>
    </source>
</evidence>
<gene>
    <name evidence="2" type="ORF">SAMN05518683_103314</name>
</gene>